<feature type="compositionally biased region" description="Basic and acidic residues" evidence="1">
    <location>
        <begin position="55"/>
        <end position="65"/>
    </location>
</feature>
<name>A0A9P4TA66_CURKU</name>
<accession>A0A9P4TA66</accession>
<dbReference type="SUPFAM" id="SSF52540">
    <property type="entry name" value="P-loop containing nucleoside triphosphate hydrolases"/>
    <property type="match status" value="1"/>
</dbReference>
<dbReference type="SMART" id="SM00382">
    <property type="entry name" value="AAA"/>
    <property type="match status" value="1"/>
</dbReference>
<dbReference type="OrthoDB" id="10042665at2759"/>
<feature type="domain" description="AAA+ ATPase" evidence="2">
    <location>
        <begin position="784"/>
        <end position="908"/>
    </location>
</feature>
<dbReference type="InterPro" id="IPR054289">
    <property type="entry name" value="DUF7025"/>
</dbReference>
<feature type="compositionally biased region" description="Basic residues" evidence="1">
    <location>
        <begin position="113"/>
        <end position="143"/>
    </location>
</feature>
<feature type="region of interest" description="Disordered" evidence="1">
    <location>
        <begin position="621"/>
        <end position="642"/>
    </location>
</feature>
<dbReference type="InterPro" id="IPR003959">
    <property type="entry name" value="ATPase_AAA_core"/>
</dbReference>
<feature type="region of interest" description="Disordered" evidence="1">
    <location>
        <begin position="1"/>
        <end position="266"/>
    </location>
</feature>
<dbReference type="Proteomes" id="UP000801428">
    <property type="component" value="Unassembled WGS sequence"/>
</dbReference>
<evidence type="ECO:0000313" key="4">
    <source>
        <dbReference type="Proteomes" id="UP000801428"/>
    </source>
</evidence>
<feature type="compositionally biased region" description="Polar residues" evidence="1">
    <location>
        <begin position="10"/>
        <end position="20"/>
    </location>
</feature>
<dbReference type="InterPro" id="IPR056599">
    <property type="entry name" value="AAA_lid_fung"/>
</dbReference>
<feature type="compositionally biased region" description="Basic residues" evidence="1">
    <location>
        <begin position="66"/>
        <end position="84"/>
    </location>
</feature>
<dbReference type="GO" id="GO:0005524">
    <property type="term" value="F:ATP binding"/>
    <property type="evidence" value="ECO:0007669"/>
    <property type="project" value="InterPro"/>
</dbReference>
<dbReference type="Pfam" id="PF23232">
    <property type="entry name" value="AAA_lid_13"/>
    <property type="match status" value="1"/>
</dbReference>
<organism evidence="3 4">
    <name type="scientific">Curvularia kusanoi</name>
    <name type="common">Cochliobolus kusanoi</name>
    <dbReference type="NCBI Taxonomy" id="90978"/>
    <lineage>
        <taxon>Eukaryota</taxon>
        <taxon>Fungi</taxon>
        <taxon>Dikarya</taxon>
        <taxon>Ascomycota</taxon>
        <taxon>Pezizomycotina</taxon>
        <taxon>Dothideomycetes</taxon>
        <taxon>Pleosporomycetidae</taxon>
        <taxon>Pleosporales</taxon>
        <taxon>Pleosporineae</taxon>
        <taxon>Pleosporaceae</taxon>
        <taxon>Curvularia</taxon>
    </lineage>
</organism>
<dbReference type="PANTHER" id="PTHR46411">
    <property type="entry name" value="FAMILY ATPASE, PUTATIVE-RELATED"/>
    <property type="match status" value="1"/>
</dbReference>
<feature type="compositionally biased region" description="Low complexity" evidence="1">
    <location>
        <begin position="203"/>
        <end position="223"/>
    </location>
</feature>
<feature type="compositionally biased region" description="Pro residues" evidence="1">
    <location>
        <begin position="41"/>
        <end position="50"/>
    </location>
</feature>
<proteinExistence type="predicted"/>
<dbReference type="InterPro" id="IPR027417">
    <property type="entry name" value="P-loop_NTPase"/>
</dbReference>
<feature type="compositionally biased region" description="Low complexity" evidence="1">
    <location>
        <begin position="148"/>
        <end position="165"/>
    </location>
</feature>
<dbReference type="Pfam" id="PF00004">
    <property type="entry name" value="AAA"/>
    <property type="match status" value="1"/>
</dbReference>
<feature type="compositionally biased region" description="Basic and acidic residues" evidence="1">
    <location>
        <begin position="24"/>
        <end position="36"/>
    </location>
</feature>
<dbReference type="Gene3D" id="3.40.50.300">
    <property type="entry name" value="P-loop containing nucleotide triphosphate hydrolases"/>
    <property type="match status" value="1"/>
</dbReference>
<dbReference type="AlphaFoldDB" id="A0A9P4TA66"/>
<keyword evidence="4" id="KW-1185">Reference proteome</keyword>
<comment type="caution">
    <text evidence="3">The sequence shown here is derived from an EMBL/GenBank/DDBJ whole genome shotgun (WGS) entry which is preliminary data.</text>
</comment>
<evidence type="ECO:0000313" key="3">
    <source>
        <dbReference type="EMBL" id="KAF2998857.1"/>
    </source>
</evidence>
<dbReference type="PANTHER" id="PTHR46411:SF1">
    <property type="entry name" value="FAMILY ATPASE, PUTATIVE (AFU_ORTHOLOGUE AFUA_7G05752)-RELATED"/>
    <property type="match status" value="1"/>
</dbReference>
<evidence type="ECO:0000256" key="1">
    <source>
        <dbReference type="SAM" id="MobiDB-lite"/>
    </source>
</evidence>
<sequence length="1015" mass="113304">MTSDVEHTSLDNNSNMGSSEDQVEAPKAESTTKAETETELAPPPLPPPNPVNEATKSKDATEKTKAAKKSKRNVKPNKKRKSKKEAKSSSSSESSDTDSESEESTDSEEEKEKRKKARKAAAKKKAAKKRAAAAKAKKHKNKKKVDLSDSSSSDTLDESSASDSESSSESDSDDAKKRKNRRKAAKAKAKAKAKKASKKHDASSGSDSDSSSSSSSSSSSGSESDIDNVKSKRRKVKKPLGDDAVDGPVTITTTDGSAPPAPTDDIDTQVSKVSRILQNLKMQQLAAAAVTGVAPPIPKPPAKKNAHEFKRVDQVWDTKLRDYKLVESTADQKDEFECVFTVRRRFNWEGKLRDTMVDIKSKTLRGVLQVVLKDCKCVSLVEETPEIDPHILYHYYDEITQYAKKTLKPKLKRAKRSKDKKQLTQEIAQCKLLLGYVDEDFTATRKALKPLLKAGTITYELCWALFKPNTIVYTPTYGNKDDPRCFKVERCYEYESWLSGAKSCCIDGKYLEYDGQTFGYGDHEAEIKAFKGHKKITSLVAYPLKYHKDPKGIRKLLIERGKKFIALQGMNYRLQKGIAYQKIKNTIAKFNINGRVMIDPAIFRRIIPNYPLSYIKPDELNREDEEAEQEMSDDGCESSGDDEDCSDCECEKPEKDPIRVVLWKDSKGNKHHIQVHQSTIDAENGVGGNETTKLESDDSGNMANHIFSEEELLIASPVVLGFAFSEKLWLEFSLSGIEEIQWNAEAFDSLVLPDKIKSNLKGLVSSHRFNAARTIDDVIQGKGKGLNVVLHGPPGVGKTLTGESIAEYLKCPLYAVSAGELGTNSGSLERDLNRIMDITHSWGAILLLDEADVFLEARQAHDIHRNSLVSVFLRLTEYYQGILFLTTNRVETFDEAFQSRIHMGIRYDNLKPAARKKIWQHHVGKVEKMAVDEADDGKGKQKVKPFTDDDFNELSKKNMNGRQIKNTVKTGQSIALSEKESFSMDHLKRVLEVAQAFEDDMRGGKGYRDAMQHYT</sequence>
<dbReference type="CDD" id="cd19481">
    <property type="entry name" value="RecA-like_protease"/>
    <property type="match status" value="1"/>
</dbReference>
<feature type="compositionally biased region" description="Basic residues" evidence="1">
    <location>
        <begin position="177"/>
        <end position="198"/>
    </location>
</feature>
<dbReference type="EMBL" id="SWKU01000018">
    <property type="protein sequence ID" value="KAF2998857.1"/>
    <property type="molecule type" value="Genomic_DNA"/>
</dbReference>
<dbReference type="InterPro" id="IPR003593">
    <property type="entry name" value="AAA+_ATPase"/>
</dbReference>
<protein>
    <recommendedName>
        <fullName evidence="2">AAA+ ATPase domain-containing protein</fullName>
    </recommendedName>
</protein>
<gene>
    <name evidence="3" type="ORF">E8E13_003643</name>
</gene>
<dbReference type="Pfam" id="PF22942">
    <property type="entry name" value="DUF7025"/>
    <property type="match status" value="1"/>
</dbReference>
<evidence type="ECO:0000259" key="2">
    <source>
        <dbReference type="SMART" id="SM00382"/>
    </source>
</evidence>
<reference evidence="3" key="1">
    <citation type="submission" date="2019-04" db="EMBL/GenBank/DDBJ databases">
        <title>Sequencing of skin fungus with MAO and IRED activity.</title>
        <authorList>
            <person name="Marsaioli A.J."/>
            <person name="Bonatto J.M.C."/>
            <person name="Reis Junior O."/>
        </authorList>
    </citation>
    <scope>NUCLEOTIDE SEQUENCE</scope>
    <source>
        <strain evidence="3">30M1</strain>
    </source>
</reference>
<feature type="compositionally biased region" description="Acidic residues" evidence="1">
    <location>
        <begin position="95"/>
        <end position="109"/>
    </location>
</feature>
<dbReference type="GO" id="GO:0016887">
    <property type="term" value="F:ATP hydrolysis activity"/>
    <property type="evidence" value="ECO:0007669"/>
    <property type="project" value="InterPro"/>
</dbReference>